<dbReference type="InterPro" id="IPR000322">
    <property type="entry name" value="Glyco_hydro_31_TIM"/>
</dbReference>
<dbReference type="AlphaFoldDB" id="A0A6A6CTE3"/>
<keyword evidence="7" id="KW-1185">Reference proteome</keyword>
<dbReference type="OrthoDB" id="10070917at2759"/>
<evidence type="ECO:0000256" key="2">
    <source>
        <dbReference type="RuleBase" id="RU361185"/>
    </source>
</evidence>
<dbReference type="Proteomes" id="UP000799537">
    <property type="component" value="Unassembled WGS sequence"/>
</dbReference>
<dbReference type="Pfam" id="PF21365">
    <property type="entry name" value="Glyco_hydro_31_3rd"/>
    <property type="match status" value="1"/>
</dbReference>
<organism evidence="6 7">
    <name type="scientific">Zasmidium cellare ATCC 36951</name>
    <dbReference type="NCBI Taxonomy" id="1080233"/>
    <lineage>
        <taxon>Eukaryota</taxon>
        <taxon>Fungi</taxon>
        <taxon>Dikarya</taxon>
        <taxon>Ascomycota</taxon>
        <taxon>Pezizomycotina</taxon>
        <taxon>Dothideomycetes</taxon>
        <taxon>Dothideomycetidae</taxon>
        <taxon>Mycosphaerellales</taxon>
        <taxon>Mycosphaerellaceae</taxon>
        <taxon>Zasmidium</taxon>
    </lineage>
</organism>
<gene>
    <name evidence="6" type="ORF">M409DRAFT_64886</name>
</gene>
<dbReference type="CDD" id="cd06594">
    <property type="entry name" value="GH31_glucosidase_YihQ"/>
    <property type="match status" value="1"/>
</dbReference>
<evidence type="ECO:0000259" key="5">
    <source>
        <dbReference type="Pfam" id="PF21365"/>
    </source>
</evidence>
<dbReference type="Gene3D" id="2.60.40.1180">
    <property type="entry name" value="Golgi alpha-mannosidase II"/>
    <property type="match status" value="1"/>
</dbReference>
<evidence type="ECO:0000313" key="6">
    <source>
        <dbReference type="EMBL" id="KAF2169102.1"/>
    </source>
</evidence>
<dbReference type="SUPFAM" id="SSF51011">
    <property type="entry name" value="Glycosyl hydrolase domain"/>
    <property type="match status" value="1"/>
</dbReference>
<reference evidence="6" key="1">
    <citation type="journal article" date="2020" name="Stud. Mycol.">
        <title>101 Dothideomycetes genomes: a test case for predicting lifestyles and emergence of pathogens.</title>
        <authorList>
            <person name="Haridas S."/>
            <person name="Albert R."/>
            <person name="Binder M."/>
            <person name="Bloem J."/>
            <person name="Labutti K."/>
            <person name="Salamov A."/>
            <person name="Andreopoulos B."/>
            <person name="Baker S."/>
            <person name="Barry K."/>
            <person name="Bills G."/>
            <person name="Bluhm B."/>
            <person name="Cannon C."/>
            <person name="Castanera R."/>
            <person name="Culley D."/>
            <person name="Daum C."/>
            <person name="Ezra D."/>
            <person name="Gonzalez J."/>
            <person name="Henrissat B."/>
            <person name="Kuo A."/>
            <person name="Liang C."/>
            <person name="Lipzen A."/>
            <person name="Lutzoni F."/>
            <person name="Magnuson J."/>
            <person name="Mondo S."/>
            <person name="Nolan M."/>
            <person name="Ohm R."/>
            <person name="Pangilinan J."/>
            <person name="Park H.-J."/>
            <person name="Ramirez L."/>
            <person name="Alfaro M."/>
            <person name="Sun H."/>
            <person name="Tritt A."/>
            <person name="Yoshinaga Y."/>
            <person name="Zwiers L.-H."/>
            <person name="Turgeon B."/>
            <person name="Goodwin S."/>
            <person name="Spatafora J."/>
            <person name="Crous P."/>
            <person name="Grigoriev I."/>
        </authorList>
    </citation>
    <scope>NUCLEOTIDE SEQUENCE</scope>
    <source>
        <strain evidence="6">ATCC 36951</strain>
    </source>
</reference>
<dbReference type="Gene3D" id="3.20.20.80">
    <property type="entry name" value="Glycosidases"/>
    <property type="match status" value="1"/>
</dbReference>
<protein>
    <submittedName>
        <fullName evidence="6">Glycoside hydrolase family 31 protein</fullName>
    </submittedName>
</protein>
<keyword evidence="2 6" id="KW-0378">Hydrolase</keyword>
<dbReference type="InterPro" id="IPR052990">
    <property type="entry name" value="Sulfoquinovosidase_GH31"/>
</dbReference>
<dbReference type="RefSeq" id="XP_033669991.1">
    <property type="nucleotide sequence ID" value="XM_033816268.1"/>
</dbReference>
<feature type="domain" description="Glycoside hydrolase family 31 TIM barrel" evidence="4">
    <location>
        <begin position="349"/>
        <end position="629"/>
    </location>
</feature>
<dbReference type="GO" id="GO:0004553">
    <property type="term" value="F:hydrolase activity, hydrolyzing O-glycosyl compounds"/>
    <property type="evidence" value="ECO:0007669"/>
    <property type="project" value="InterPro"/>
</dbReference>
<dbReference type="PANTHER" id="PTHR46959">
    <property type="entry name" value="SULFOQUINOVOSIDASE"/>
    <property type="match status" value="1"/>
</dbReference>
<dbReference type="Pfam" id="PF01055">
    <property type="entry name" value="Glyco_hydro_31_2nd"/>
    <property type="match status" value="1"/>
</dbReference>
<dbReference type="InterPro" id="IPR013780">
    <property type="entry name" value="Glyco_hydro_b"/>
</dbReference>
<comment type="similarity">
    <text evidence="1 2">Belongs to the glycosyl hydrolase 31 family.</text>
</comment>
<dbReference type="PANTHER" id="PTHR46959:SF2">
    <property type="entry name" value="SULFOQUINOVOSIDASE"/>
    <property type="match status" value="1"/>
</dbReference>
<accession>A0A6A6CTE3</accession>
<dbReference type="InterPro" id="IPR044112">
    <property type="entry name" value="YihQ_TIM-like"/>
</dbReference>
<evidence type="ECO:0000259" key="4">
    <source>
        <dbReference type="Pfam" id="PF01055"/>
    </source>
</evidence>
<dbReference type="InterPro" id="IPR048395">
    <property type="entry name" value="Glyco_hydro_31_C"/>
</dbReference>
<keyword evidence="3" id="KW-0732">Signal</keyword>
<feature type="domain" description="Glycosyl hydrolase family 31 C-terminal" evidence="5">
    <location>
        <begin position="657"/>
        <end position="744"/>
    </location>
</feature>
<feature type="signal peptide" evidence="3">
    <location>
        <begin position="1"/>
        <end position="24"/>
    </location>
</feature>
<proteinExistence type="inferred from homology"/>
<dbReference type="GO" id="GO:0005975">
    <property type="term" value="P:carbohydrate metabolic process"/>
    <property type="evidence" value="ECO:0007669"/>
    <property type="project" value="InterPro"/>
</dbReference>
<keyword evidence="2" id="KW-0326">Glycosidase</keyword>
<name>A0A6A6CTE3_ZASCE</name>
<dbReference type="Gene3D" id="2.60.40.1760">
    <property type="entry name" value="glycosyl hydrolase (family 31)"/>
    <property type="match status" value="1"/>
</dbReference>
<evidence type="ECO:0000313" key="7">
    <source>
        <dbReference type="Proteomes" id="UP000799537"/>
    </source>
</evidence>
<evidence type="ECO:0000256" key="3">
    <source>
        <dbReference type="SAM" id="SignalP"/>
    </source>
</evidence>
<dbReference type="GeneID" id="54569540"/>
<feature type="chain" id="PRO_5025624617" evidence="3">
    <location>
        <begin position="25"/>
        <end position="768"/>
    </location>
</feature>
<dbReference type="InterPro" id="IPR017853">
    <property type="entry name" value="GH"/>
</dbReference>
<dbReference type="SUPFAM" id="SSF51445">
    <property type="entry name" value="(Trans)glycosidases"/>
    <property type="match status" value="1"/>
</dbReference>
<dbReference type="EMBL" id="ML993588">
    <property type="protein sequence ID" value="KAF2169102.1"/>
    <property type="molecule type" value="Genomic_DNA"/>
</dbReference>
<sequence>MRVPRTIVALSSLAWATSTQTVLASSSDGQWSLGEGFSLHRKAEQLEISRGNSSIWSTVPGKPFLSASAGNDSVVGSSGAFKITEVDQDTCKDQSITSIDQIEWDGTATGEATRISGELLQCGNASAQYSLTFWVPSDLSDRIAFYVDIPSSKTASGPLKKLYFRFSSSASEDFYGLGGQGSFASLKNQSIPVFSREQGEGRGDEPITSVRNANGSFSGGDQYTTYTGIPSYISTDSKVVYLSEKSTGYANFDFTQPEEVTIRYDSLSVDGAFTRTDTLFDAIEALTAYTGRMPALPEWVDNGAILGIQGGQDKVNGIVEQGLSDDINCPIAGVWLQDWCGTHPQAGPYMNISRLWWNWENDEVLYPTWNDFVQSLRDQHNVRTLSYVNVFLANVSTKSTGYRRSLYDEASAAHYFVQNTTVNDTAVVSSGPGIEAGIIDLTNPGLRSWFEDVLRDQVWDANISGFMSDFGEYTPVTADTKLYDTVSDAFFYHNAYPSQWVEFQRGVVEGLNLTSEALLFHRSAAMSSNRNMNLFWVGDQNVDWALNDGIKSVVTIMVHMGFSGYAQQHSDVGGYTTILTYNNLNITRSSELLGRWGELAAVSSSVFRSHEGNIPQVNAQFYSNSTTYSYYAYNARLFVSLAKYRRHILQTESEPKGWPLLRPPVLYHPNDLRARNISYQSFYLGEHLYVAPVLDPQTFEVDVYFPGEANRTYESVWTGAVYKGGEDATVPAPYGKPPVFLVNGVRTPELEPFLEFVKKENGTKLSVD</sequence>
<evidence type="ECO:0000256" key="1">
    <source>
        <dbReference type="ARBA" id="ARBA00007806"/>
    </source>
</evidence>